<evidence type="ECO:0000259" key="3">
    <source>
        <dbReference type="PROSITE" id="PS50893"/>
    </source>
</evidence>
<dbReference type="PANTHER" id="PTHR42794">
    <property type="entry name" value="HEMIN IMPORT ATP-BINDING PROTEIN HMUV"/>
    <property type="match status" value="1"/>
</dbReference>
<dbReference type="InterPro" id="IPR027417">
    <property type="entry name" value="P-loop_NTPase"/>
</dbReference>
<dbReference type="Gene3D" id="3.40.50.300">
    <property type="entry name" value="P-loop containing nucleotide triphosphate hydrolases"/>
    <property type="match status" value="1"/>
</dbReference>
<evidence type="ECO:0000256" key="2">
    <source>
        <dbReference type="ARBA" id="ARBA00022840"/>
    </source>
</evidence>
<dbReference type="PROSITE" id="PS50893">
    <property type="entry name" value="ABC_TRANSPORTER_2"/>
    <property type="match status" value="1"/>
</dbReference>
<dbReference type="InterPro" id="IPR003593">
    <property type="entry name" value="AAA+_ATPase"/>
</dbReference>
<dbReference type="GO" id="GO:0016887">
    <property type="term" value="F:ATP hydrolysis activity"/>
    <property type="evidence" value="ECO:0007669"/>
    <property type="project" value="InterPro"/>
</dbReference>
<evidence type="ECO:0000256" key="1">
    <source>
        <dbReference type="ARBA" id="ARBA00022741"/>
    </source>
</evidence>
<proteinExistence type="predicted"/>
<sequence>MGGRLCAGPYRRRHRLELPADPGHRRGSLRSRPGDLRRGAAIIAAQPAGRPLFAGDFRRGLDRRGAGGHSGLWRGGDFHVGRRVRRGRSGVFTGRPARAFLTGHHSVGADHSGGYRRFTTVQRADLVHDHQIRQFRTGSRHHVLVAGQPQRGALALGVAGGADGAGRFAGVPLVQARAGCLHVRQRLGRVARHCGATCADHPDRHGSAGDGGDGVDCRLHRFCRAGDSACGAHAGRRASRAAGAAERTERRAISDRCGYPFAHDDQRPGAADRGDYCADRRAGLRLDSCPGQQHAMNEFAQSPRSCVLGCSGLGYSVRGTPLLSDVDLSIATGETLAVVGPNGSGKSTLLKLLAGIQKPGSGAVRLGEQALAAMSRRDVARLLAVVEQQAETSDAVTVLDAVELGRTPWLSALEPWSANDDAIVRQALQDVDMLHLQKRAWHTLSGGERQRVHIARALAQRPQILLLDEPTNHLDIQHQLTILGLVRALPVTTVIALHDLNQALDCDRVAVMEKGRLVALGTPVEVLTPERLLSTFGVVAHWLTDPFDGAKILRLRSR</sequence>
<protein>
    <submittedName>
        <fullName evidence="4">Iron ABC transporter ATP-binding protein</fullName>
    </submittedName>
</protein>
<dbReference type="Proteomes" id="UP000268056">
    <property type="component" value="Unassembled WGS sequence"/>
</dbReference>
<accession>A0A3M3Z589</accession>
<reference evidence="4 5" key="1">
    <citation type="submission" date="2018-08" db="EMBL/GenBank/DDBJ databases">
        <title>Recombination of ecologically and evolutionarily significant loci maintains genetic cohesion in the Pseudomonas syringae species complex.</title>
        <authorList>
            <person name="Dillon M."/>
            <person name="Thakur S."/>
            <person name="Almeida R.N.D."/>
            <person name="Weir B.S."/>
            <person name="Guttman D.S."/>
        </authorList>
    </citation>
    <scope>NUCLEOTIDE SEQUENCE [LARGE SCALE GENOMIC DNA]</scope>
    <source>
        <strain evidence="4 5">ICMP 4092</strain>
    </source>
</reference>
<organism evidence="4 5">
    <name type="scientific">Pseudomonas syringae pv. tagetis</name>
    <dbReference type="NCBI Taxonomy" id="129140"/>
    <lineage>
        <taxon>Bacteria</taxon>
        <taxon>Pseudomonadati</taxon>
        <taxon>Pseudomonadota</taxon>
        <taxon>Gammaproteobacteria</taxon>
        <taxon>Pseudomonadales</taxon>
        <taxon>Pseudomonadaceae</taxon>
        <taxon>Pseudomonas</taxon>
    </lineage>
</organism>
<keyword evidence="2 4" id="KW-0067">ATP-binding</keyword>
<comment type="caution">
    <text evidence="4">The sequence shown here is derived from an EMBL/GenBank/DDBJ whole genome shotgun (WGS) entry which is preliminary data.</text>
</comment>
<keyword evidence="1" id="KW-0547">Nucleotide-binding</keyword>
<dbReference type="SMART" id="SM00382">
    <property type="entry name" value="AAA"/>
    <property type="match status" value="1"/>
</dbReference>
<dbReference type="FunFam" id="3.40.50.300:FF:002314">
    <property type="entry name" value="Iron ABC transporter, ATP-binding protein"/>
    <property type="match status" value="1"/>
</dbReference>
<dbReference type="SUPFAM" id="SSF52540">
    <property type="entry name" value="P-loop containing nucleoside triphosphate hydrolases"/>
    <property type="match status" value="1"/>
</dbReference>
<dbReference type="EMBL" id="RBQC01000058">
    <property type="protein sequence ID" value="RMO89776.1"/>
    <property type="molecule type" value="Genomic_DNA"/>
</dbReference>
<dbReference type="InterPro" id="IPR003439">
    <property type="entry name" value="ABC_transporter-like_ATP-bd"/>
</dbReference>
<dbReference type="AlphaFoldDB" id="A0A3M3Z589"/>
<name>A0A3M3Z589_9PSED</name>
<evidence type="ECO:0000313" key="5">
    <source>
        <dbReference type="Proteomes" id="UP000268056"/>
    </source>
</evidence>
<dbReference type="PANTHER" id="PTHR42794:SF2">
    <property type="entry name" value="ABC TRANSPORTER ATP-BINDING PROTEIN"/>
    <property type="match status" value="1"/>
</dbReference>
<evidence type="ECO:0000313" key="4">
    <source>
        <dbReference type="EMBL" id="RMO89776.1"/>
    </source>
</evidence>
<dbReference type="GO" id="GO:0005524">
    <property type="term" value="F:ATP binding"/>
    <property type="evidence" value="ECO:0007669"/>
    <property type="project" value="UniProtKB-KW"/>
</dbReference>
<gene>
    <name evidence="4" type="ORF">ALQ32_05644</name>
</gene>
<dbReference type="Pfam" id="PF00005">
    <property type="entry name" value="ABC_tran"/>
    <property type="match status" value="1"/>
</dbReference>
<dbReference type="CDD" id="cd03214">
    <property type="entry name" value="ABC_Iron-Siderophores_B12_Hemin"/>
    <property type="match status" value="1"/>
</dbReference>
<feature type="domain" description="ABC transporter" evidence="3">
    <location>
        <begin position="308"/>
        <end position="539"/>
    </location>
</feature>